<gene>
    <name evidence="2" type="ORF">KY084_13115</name>
</gene>
<dbReference type="PANTHER" id="PTHR33164:SF104">
    <property type="entry name" value="TRANSCRIPTIONAL REGULATORY PROTEIN"/>
    <property type="match status" value="1"/>
</dbReference>
<feature type="domain" description="HTH marR-type" evidence="1">
    <location>
        <begin position="13"/>
        <end position="142"/>
    </location>
</feature>
<dbReference type="InterPro" id="IPR039422">
    <property type="entry name" value="MarR/SlyA-like"/>
</dbReference>
<evidence type="ECO:0000313" key="2">
    <source>
        <dbReference type="EMBL" id="MBW4331808.1"/>
    </source>
</evidence>
<dbReference type="Pfam" id="PF01047">
    <property type="entry name" value="MarR"/>
    <property type="match status" value="1"/>
</dbReference>
<evidence type="ECO:0000313" key="3">
    <source>
        <dbReference type="Proteomes" id="UP001197214"/>
    </source>
</evidence>
<dbReference type="PROSITE" id="PS50995">
    <property type="entry name" value="HTH_MARR_2"/>
    <property type="match status" value="1"/>
</dbReference>
<dbReference type="Proteomes" id="UP001197214">
    <property type="component" value="Unassembled WGS sequence"/>
</dbReference>
<evidence type="ECO:0000259" key="1">
    <source>
        <dbReference type="PROSITE" id="PS50995"/>
    </source>
</evidence>
<protein>
    <submittedName>
        <fullName evidence="2">MarR family winged helix-turn-helix transcriptional regulator</fullName>
    </submittedName>
</protein>
<proteinExistence type="predicted"/>
<accession>A0ABS6XNL6</accession>
<reference evidence="2 3" key="1">
    <citation type="submission" date="2021-07" db="EMBL/GenBank/DDBJ databases">
        <title>Stakelama flava sp. nov., a novel endophytic bacterium isolated from branch of Kandelia candel.</title>
        <authorList>
            <person name="Tuo L."/>
        </authorList>
    </citation>
    <scope>NUCLEOTIDE SEQUENCE [LARGE SCALE GENOMIC DNA]</scope>
    <source>
        <strain evidence="2 3">CBK3Z-3</strain>
    </source>
</reference>
<keyword evidence="3" id="KW-1185">Reference proteome</keyword>
<sequence length="161" mass="17583">MTPHPDPELETIASQFGHLFLRMHRMVDRRMAAQGASFARTKLLLYVAKAGGDARAVDIADTFSQAPRTVTQGIDALERDGLIERVPDPIDRRAKRLRITEAGRAAIAVTHPIRLHLIDQLFGTLSPDERAELAKILERLANAMAEIELTGAGPDAAADAK</sequence>
<dbReference type="PANTHER" id="PTHR33164">
    <property type="entry name" value="TRANSCRIPTIONAL REGULATOR, MARR FAMILY"/>
    <property type="match status" value="1"/>
</dbReference>
<organism evidence="2 3">
    <name type="scientific">Stakelama flava</name>
    <dbReference type="NCBI Taxonomy" id="2860338"/>
    <lineage>
        <taxon>Bacteria</taxon>
        <taxon>Pseudomonadati</taxon>
        <taxon>Pseudomonadota</taxon>
        <taxon>Alphaproteobacteria</taxon>
        <taxon>Sphingomonadales</taxon>
        <taxon>Sphingomonadaceae</taxon>
        <taxon>Stakelama</taxon>
    </lineage>
</organism>
<comment type="caution">
    <text evidence="2">The sequence shown here is derived from an EMBL/GenBank/DDBJ whole genome shotgun (WGS) entry which is preliminary data.</text>
</comment>
<name>A0ABS6XNL6_9SPHN</name>
<dbReference type="InterPro" id="IPR000835">
    <property type="entry name" value="HTH_MarR-typ"/>
</dbReference>
<dbReference type="RefSeq" id="WP_219238927.1">
    <property type="nucleotide sequence ID" value="NZ_JAHWZX010000013.1"/>
</dbReference>
<dbReference type="SMART" id="SM00347">
    <property type="entry name" value="HTH_MARR"/>
    <property type="match status" value="1"/>
</dbReference>
<dbReference type="EMBL" id="JAHWZX010000013">
    <property type="protein sequence ID" value="MBW4331808.1"/>
    <property type="molecule type" value="Genomic_DNA"/>
</dbReference>